<gene>
    <name evidence="1" type="ORF">EMK97_08950</name>
</gene>
<dbReference type="KEGG" id="lsd:EMK97_08950"/>
<dbReference type="RefSeq" id="WP_130601392.1">
    <property type="nucleotide sequence ID" value="NZ_CP034759.1"/>
</dbReference>
<dbReference type="Proteomes" id="UP000290244">
    <property type="component" value="Chromosome"/>
</dbReference>
<keyword evidence="2" id="KW-1185">Reference proteome</keyword>
<evidence type="ECO:0000313" key="1">
    <source>
        <dbReference type="EMBL" id="QBG35832.1"/>
    </source>
</evidence>
<accession>A0A4P6P8F1</accession>
<evidence type="ECO:0000313" key="2">
    <source>
        <dbReference type="Proteomes" id="UP000290244"/>
    </source>
</evidence>
<name>A0A4P6P8F1_9GAMM</name>
<dbReference type="OrthoDB" id="6228190at2"/>
<reference evidence="1 2" key="1">
    <citation type="submission" date="2018-12" db="EMBL/GenBank/DDBJ databases">
        <title>Complete genome of Litorilituus sediminis.</title>
        <authorList>
            <person name="Liu A."/>
            <person name="Rong J."/>
        </authorList>
    </citation>
    <scope>NUCLEOTIDE SEQUENCE [LARGE SCALE GENOMIC DNA]</scope>
    <source>
        <strain evidence="1 2">JCM 17549</strain>
    </source>
</reference>
<sequence>MNNVVQVLTQLANNAALITKEEVTQFLASTELSTQQKSAIAAHDIDTLVETVHDLPVIKCFPVLVADDDEEEIITITNKHVANA</sequence>
<dbReference type="AlphaFoldDB" id="A0A4P6P8F1"/>
<proteinExistence type="predicted"/>
<organism evidence="1 2">
    <name type="scientific">Litorilituus sediminis</name>
    <dbReference type="NCBI Taxonomy" id="718192"/>
    <lineage>
        <taxon>Bacteria</taxon>
        <taxon>Pseudomonadati</taxon>
        <taxon>Pseudomonadota</taxon>
        <taxon>Gammaproteobacteria</taxon>
        <taxon>Alteromonadales</taxon>
        <taxon>Colwelliaceae</taxon>
        <taxon>Litorilituus</taxon>
    </lineage>
</organism>
<dbReference type="EMBL" id="CP034759">
    <property type="protein sequence ID" value="QBG35832.1"/>
    <property type="molecule type" value="Genomic_DNA"/>
</dbReference>
<protein>
    <submittedName>
        <fullName evidence="1">Uncharacterized protein</fullName>
    </submittedName>
</protein>